<comment type="subcellular location">
    <subcellularLocation>
        <location evidence="3">Endoplasmic reticulum membrane</location>
        <topology evidence="3">Multi-pass membrane protein</topology>
    </subcellularLocation>
    <subcellularLocation>
        <location evidence="2">Mitochondrion outer membrane</location>
    </subcellularLocation>
</comment>
<protein>
    <recommendedName>
        <fullName evidence="15">Microsomal glutathione S-transferase 1</fullName>
        <ecNumber evidence="5">2.5.1.18</ecNumber>
    </recommendedName>
</protein>
<evidence type="ECO:0000313" key="18">
    <source>
        <dbReference type="EMBL" id="BAU71517.1"/>
    </source>
</evidence>
<accession>A0A146IBR4</accession>
<dbReference type="EC" id="2.5.1.18" evidence="5"/>
<sequence>MADFTDSEVFLAFSTYATIVILKMMFMSPLTAYFRITRKAFANIEDTQMGKTPDEKKKMLRVNEDVERVRRCHQNDIENVIPFVLVGFLYTLTGPELSTALLLFRLFVGSRFVHSFVYVMAWPQPSRGLSFFVGLCATVCMAYHVLAAGLRL</sequence>
<dbReference type="InterPro" id="IPR001129">
    <property type="entry name" value="Membr-assoc_MAPEG"/>
</dbReference>
<evidence type="ECO:0000256" key="16">
    <source>
        <dbReference type="ARBA" id="ARBA00049385"/>
    </source>
</evidence>
<dbReference type="PANTHER" id="PTHR10689">
    <property type="entry name" value="MICROSOMAL GLUTATHIONE S-TRANSFERASE 1"/>
    <property type="match status" value="1"/>
</dbReference>
<dbReference type="Pfam" id="PF01124">
    <property type="entry name" value="MAPEG"/>
    <property type="match status" value="1"/>
</dbReference>
<dbReference type="InterPro" id="IPR040162">
    <property type="entry name" value="MGST1-like"/>
</dbReference>
<evidence type="ECO:0000256" key="1">
    <source>
        <dbReference type="ARBA" id="ARBA00003701"/>
    </source>
</evidence>
<evidence type="ECO:0000256" key="14">
    <source>
        <dbReference type="ARBA" id="ARBA00038540"/>
    </source>
</evidence>
<feature type="transmembrane region" description="Helical" evidence="17">
    <location>
        <begin position="80"/>
        <end position="108"/>
    </location>
</feature>
<keyword evidence="12" id="KW-0496">Mitochondrion</keyword>
<reference evidence="18" key="1">
    <citation type="submission" date="2015-07" db="EMBL/GenBank/DDBJ databases">
        <title>Expression of different antioxidant enzymes under hyper-ammonia stress in Clarias batrachus.</title>
        <authorList>
            <person name="Koner D."/>
            <person name="Banerjee B."/>
            <person name="Saha N."/>
        </authorList>
    </citation>
    <scope>NUCLEOTIDE SEQUENCE</scope>
    <source>
        <tissue evidence="18">Liver</tissue>
    </source>
</reference>
<evidence type="ECO:0000256" key="3">
    <source>
        <dbReference type="ARBA" id="ARBA00004477"/>
    </source>
</evidence>
<evidence type="ECO:0000256" key="6">
    <source>
        <dbReference type="ARBA" id="ARBA00022679"/>
    </source>
</evidence>
<dbReference type="AlphaFoldDB" id="A0A146IBR4"/>
<evidence type="ECO:0000256" key="4">
    <source>
        <dbReference type="ARBA" id="ARBA00010459"/>
    </source>
</evidence>
<evidence type="ECO:0000256" key="8">
    <source>
        <dbReference type="ARBA" id="ARBA00022787"/>
    </source>
</evidence>
<evidence type="ECO:0000256" key="15">
    <source>
        <dbReference type="ARBA" id="ARBA00039397"/>
    </source>
</evidence>
<comment type="subunit">
    <text evidence="14">Homotrimer; The trimer binds only one molecule of glutathione.</text>
</comment>
<comment type="similarity">
    <text evidence="4">Belongs to the MAPEG family.</text>
</comment>
<feature type="transmembrane region" description="Helical" evidence="17">
    <location>
        <begin position="12"/>
        <end position="34"/>
    </location>
</feature>
<dbReference type="FunFam" id="1.20.120.550:FF:000002">
    <property type="entry name" value="Microsomal glutathione S-transferase 1"/>
    <property type="match status" value="1"/>
</dbReference>
<keyword evidence="7 17" id="KW-0812">Transmembrane</keyword>
<dbReference type="GO" id="GO:0005741">
    <property type="term" value="C:mitochondrial outer membrane"/>
    <property type="evidence" value="ECO:0007669"/>
    <property type="project" value="UniProtKB-SubCell"/>
</dbReference>
<comment type="function">
    <text evidence="1">Conjugation of reduced glutathione to a wide number of exogenous and endogenous hydrophobic electrophiles.</text>
</comment>
<dbReference type="GO" id="GO:0005789">
    <property type="term" value="C:endoplasmic reticulum membrane"/>
    <property type="evidence" value="ECO:0007669"/>
    <property type="project" value="UniProtKB-SubCell"/>
</dbReference>
<evidence type="ECO:0000256" key="17">
    <source>
        <dbReference type="SAM" id="Phobius"/>
    </source>
</evidence>
<evidence type="ECO:0000256" key="5">
    <source>
        <dbReference type="ARBA" id="ARBA00012452"/>
    </source>
</evidence>
<dbReference type="SUPFAM" id="SSF161084">
    <property type="entry name" value="MAPEG domain-like"/>
    <property type="match status" value="1"/>
</dbReference>
<keyword evidence="6 18" id="KW-0808">Transferase</keyword>
<feature type="transmembrane region" description="Helical" evidence="17">
    <location>
        <begin position="128"/>
        <end position="150"/>
    </location>
</feature>
<dbReference type="PANTHER" id="PTHR10689:SF6">
    <property type="entry name" value="MICROSOMAL GLUTATHIONE S-TRANSFERASE 1"/>
    <property type="match status" value="1"/>
</dbReference>
<keyword evidence="11" id="KW-0007">Acetylation</keyword>
<keyword evidence="10 17" id="KW-1133">Transmembrane helix</keyword>
<keyword evidence="8" id="KW-1000">Mitochondrion outer membrane</keyword>
<proteinExistence type="evidence at transcript level"/>
<gene>
    <name evidence="18" type="primary">mgst1</name>
</gene>
<keyword evidence="13 17" id="KW-0472">Membrane</keyword>
<dbReference type="InterPro" id="IPR023352">
    <property type="entry name" value="MAPEG-like_dom_sf"/>
</dbReference>
<evidence type="ECO:0000256" key="2">
    <source>
        <dbReference type="ARBA" id="ARBA00004294"/>
    </source>
</evidence>
<dbReference type="GO" id="GO:0004364">
    <property type="term" value="F:glutathione transferase activity"/>
    <property type="evidence" value="ECO:0007669"/>
    <property type="project" value="UniProtKB-EC"/>
</dbReference>
<evidence type="ECO:0000256" key="7">
    <source>
        <dbReference type="ARBA" id="ARBA00022692"/>
    </source>
</evidence>
<evidence type="ECO:0000256" key="10">
    <source>
        <dbReference type="ARBA" id="ARBA00022989"/>
    </source>
</evidence>
<keyword evidence="9" id="KW-0256">Endoplasmic reticulum</keyword>
<evidence type="ECO:0000256" key="12">
    <source>
        <dbReference type="ARBA" id="ARBA00023128"/>
    </source>
</evidence>
<dbReference type="Gene3D" id="1.20.120.550">
    <property type="entry name" value="Membrane associated eicosanoid/glutathione metabolism-like domain"/>
    <property type="match status" value="1"/>
</dbReference>
<comment type="catalytic activity">
    <reaction evidence="16">
        <text>RX + glutathione = an S-substituted glutathione + a halide anion + H(+)</text>
        <dbReference type="Rhea" id="RHEA:16437"/>
        <dbReference type="ChEBI" id="CHEBI:15378"/>
        <dbReference type="ChEBI" id="CHEBI:16042"/>
        <dbReference type="ChEBI" id="CHEBI:17792"/>
        <dbReference type="ChEBI" id="CHEBI:57925"/>
        <dbReference type="ChEBI" id="CHEBI:90779"/>
        <dbReference type="EC" id="2.5.1.18"/>
    </reaction>
    <physiologicalReaction direction="left-to-right" evidence="16">
        <dbReference type="Rhea" id="RHEA:16438"/>
    </physiologicalReaction>
</comment>
<evidence type="ECO:0000256" key="13">
    <source>
        <dbReference type="ARBA" id="ARBA00023136"/>
    </source>
</evidence>
<evidence type="ECO:0000256" key="11">
    <source>
        <dbReference type="ARBA" id="ARBA00022990"/>
    </source>
</evidence>
<evidence type="ECO:0000256" key="9">
    <source>
        <dbReference type="ARBA" id="ARBA00022824"/>
    </source>
</evidence>
<organism evidence="18">
    <name type="scientific">Clarias batrachus</name>
    <name type="common">Walking catfish</name>
    <name type="synonym">Silurus batrachus</name>
    <dbReference type="NCBI Taxonomy" id="59899"/>
    <lineage>
        <taxon>Eukaryota</taxon>
        <taxon>Metazoa</taxon>
        <taxon>Chordata</taxon>
        <taxon>Craniata</taxon>
        <taxon>Vertebrata</taxon>
        <taxon>Euteleostomi</taxon>
        <taxon>Actinopterygii</taxon>
        <taxon>Neopterygii</taxon>
        <taxon>Teleostei</taxon>
        <taxon>Ostariophysi</taxon>
        <taxon>Siluriformes</taxon>
        <taxon>Clariidae</taxon>
        <taxon>Clarias</taxon>
    </lineage>
</organism>
<dbReference type="EMBL" id="LC066637">
    <property type="protein sequence ID" value="BAU71517.1"/>
    <property type="molecule type" value="mRNA"/>
</dbReference>
<name>A0A146IBR4_CLABA</name>